<protein>
    <submittedName>
        <fullName evidence="3">Uncharacterized protein</fullName>
    </submittedName>
</protein>
<evidence type="ECO:0000313" key="4">
    <source>
        <dbReference type="Proteomes" id="UP000054266"/>
    </source>
</evidence>
<keyword evidence="2" id="KW-0472">Membrane</keyword>
<feature type="transmembrane region" description="Helical" evidence="2">
    <location>
        <begin position="180"/>
        <end position="199"/>
    </location>
</feature>
<keyword evidence="2" id="KW-0812">Transmembrane</keyword>
<accession>A0A0D2E2Y9</accession>
<evidence type="ECO:0000313" key="3">
    <source>
        <dbReference type="EMBL" id="KIW68702.1"/>
    </source>
</evidence>
<gene>
    <name evidence="3" type="ORF">PV04_04626</name>
</gene>
<dbReference type="STRING" id="5601.A0A0D2E2Y9"/>
<sequence length="687" mass="75658">MSDFIELPSPYGASYGFGNRPHTRQSIKSLGSLPGKSASAGYNPILDPPEEYSSGTFQFQNEPPPQTTKTLGSGRVGKFGTDLLIEILLCSFTLLVAVPFLWLAITMAKFDGQKVTESDTNYIRQATSTASTLFTILFAAVLGSTLKRFATWRLENGITLGLLEQIMQSRTFFTALTTQLSFRAFNVMTVVLLSCWIFSPLGSQASLRLVSVGREFTADSHLVSYVNTITNQVFDSVSGVDSLLTALKPSYVSSVLGPTTMKNGTTDLFGNVKIPWLVENAEKDANGWVPLSQSNLTEESFSSLVGVPVASLANRNSSFIIETTYMNLDCNRPQSEKEVNINVNATTITNGTFSGPNTTVDSADFAIYPSWQVGMNQFVSDAYFYGYPEQLLNVSDANIPQATFLFQTRGPWVARCAVNQIYVESNVSCQSVADSQLPFCSVQAQRRSPNKHAPSTVTTLSFPSTFTYLTKEWILATDPLLSSGYSSLSEYYLQNTSSAFILSGNGREYADYSNVTAQQFSRRLGQLLNTWVLASQTCADTMQYSLDHQNTTAFYTDGFDIYVVSWRWVGVYCAAIAIMLLAACCTIWCAFHTTIPDVLSYCSSLTRDSKFFEFAKGGSTMDGVVRAKMLRDVEVKLGEVVDQRGATDDQFRSGVVNDSFRANERVSYLAIAPPQYLRSPRRGTLYA</sequence>
<keyword evidence="2" id="KW-1133">Transmembrane helix</keyword>
<dbReference type="Proteomes" id="UP000054266">
    <property type="component" value="Unassembled WGS sequence"/>
</dbReference>
<organism evidence="3 4">
    <name type="scientific">Phialophora macrospora</name>
    <dbReference type="NCBI Taxonomy" id="1851006"/>
    <lineage>
        <taxon>Eukaryota</taxon>
        <taxon>Fungi</taxon>
        <taxon>Dikarya</taxon>
        <taxon>Ascomycota</taxon>
        <taxon>Pezizomycotina</taxon>
        <taxon>Eurotiomycetes</taxon>
        <taxon>Chaetothyriomycetidae</taxon>
        <taxon>Chaetothyriales</taxon>
        <taxon>Herpotrichiellaceae</taxon>
        <taxon>Phialophora</taxon>
    </lineage>
</organism>
<evidence type="ECO:0000256" key="1">
    <source>
        <dbReference type="SAM" id="MobiDB-lite"/>
    </source>
</evidence>
<feature type="transmembrane region" description="Helical" evidence="2">
    <location>
        <begin position="569"/>
        <end position="591"/>
    </location>
</feature>
<evidence type="ECO:0000256" key="2">
    <source>
        <dbReference type="SAM" id="Phobius"/>
    </source>
</evidence>
<dbReference type="EMBL" id="KN846958">
    <property type="protein sequence ID" value="KIW68702.1"/>
    <property type="molecule type" value="Genomic_DNA"/>
</dbReference>
<feature type="compositionally biased region" description="Polar residues" evidence="1">
    <location>
        <begin position="53"/>
        <end position="71"/>
    </location>
</feature>
<dbReference type="HOGENOM" id="CLU_012207_1_0_1"/>
<feature type="region of interest" description="Disordered" evidence="1">
    <location>
        <begin position="53"/>
        <end position="72"/>
    </location>
</feature>
<name>A0A0D2E2Y9_9EURO</name>
<proteinExistence type="predicted"/>
<feature type="transmembrane region" description="Helical" evidence="2">
    <location>
        <begin position="83"/>
        <end position="105"/>
    </location>
</feature>
<reference evidence="3 4" key="1">
    <citation type="submission" date="2015-01" db="EMBL/GenBank/DDBJ databases">
        <title>The Genome Sequence of Capronia semiimmersa CBS27337.</title>
        <authorList>
            <consortium name="The Broad Institute Genomics Platform"/>
            <person name="Cuomo C."/>
            <person name="de Hoog S."/>
            <person name="Gorbushina A."/>
            <person name="Stielow B."/>
            <person name="Teixiera M."/>
            <person name="Abouelleil A."/>
            <person name="Chapman S.B."/>
            <person name="Priest M."/>
            <person name="Young S.K."/>
            <person name="Wortman J."/>
            <person name="Nusbaum C."/>
            <person name="Birren B."/>
        </authorList>
    </citation>
    <scope>NUCLEOTIDE SEQUENCE [LARGE SCALE GENOMIC DNA]</scope>
    <source>
        <strain evidence="3 4">CBS 27337</strain>
    </source>
</reference>
<keyword evidence="4" id="KW-1185">Reference proteome</keyword>
<feature type="transmembrane region" description="Helical" evidence="2">
    <location>
        <begin position="125"/>
        <end position="146"/>
    </location>
</feature>
<dbReference type="AlphaFoldDB" id="A0A0D2E2Y9"/>